<dbReference type="PANTHER" id="PTHR38442:SF1">
    <property type="entry name" value="INNER MEMBRANE PROTEIN"/>
    <property type="match status" value="1"/>
</dbReference>
<proteinExistence type="predicted"/>
<name>A0A0B5CQD8_NEIEG</name>
<dbReference type="InterPro" id="IPR007383">
    <property type="entry name" value="DUF445"/>
</dbReference>
<dbReference type="EMBL" id="CP007726">
    <property type="protein sequence ID" value="AJE18431.1"/>
    <property type="molecule type" value="Genomic_DNA"/>
</dbReference>
<reference evidence="1 2" key="2">
    <citation type="journal article" date="2015" name="PLoS Genet.">
        <title>Common Cell Shape Evolution of Two Nasopharyngeal Pathogens.</title>
        <authorList>
            <person name="Veyrier F.J."/>
            <person name="Biais N."/>
            <person name="Morales P."/>
            <person name="Belkacem N."/>
            <person name="Guilhen C."/>
            <person name="Ranjeva S."/>
            <person name="Sismeiro O."/>
            <person name="Pehau-Arnaudet G."/>
            <person name="Rocha E.P."/>
            <person name="Werts C."/>
            <person name="Taha M.K."/>
            <person name="Boneca I.G."/>
        </authorList>
    </citation>
    <scope>NUCLEOTIDE SEQUENCE [LARGE SCALE GENOMIC DNA]</scope>
    <source>
        <strain evidence="1 2">ATCC 29315</strain>
    </source>
</reference>
<dbReference type="Proteomes" id="UP000031392">
    <property type="component" value="Chromosome"/>
</dbReference>
<dbReference type="RefSeq" id="WP_041961372.1">
    <property type="nucleotide sequence ID" value="NZ_CP007726.1"/>
</dbReference>
<sequence length="439" mass="49379">MQTLSAAARTQSARLRLKKSRRLATALLLAAAALFYLSAAYLHRYPQLAYLKAFSEAAMIGGLADWFAVTALFRRPLGLPVPHTAILPRNQNRIADELGRFIEYNFLRERPVALRVYRAAPTEKLLRRLADPAVRRIWLPPLCARLPDLLQTVPPEQAARFAAKLLAEQYDGGKIGGTLADGMELLKNRDMHESLFLALLGHTRTWLQSESTRVLLEQNLREWAAKIDSGSPGSWDKLKASLKSALVGRVDDWVAAKVLDWADGCLADAAAQPDHVLRQMFDRQYARMIGELRHSASWHRRLEAGKAQLAASPALQHSLAQLWQSLTEWTRRDTAAENSRIRAQIEKLLDRIPAQIERNPRLMRRADIRLALLARELLGSNKGRAATFVAEQVKRWNGEEITDKLELGLGRDLQYIRINGTLVGGLAGLLIYSLSQWLF</sequence>
<dbReference type="GO" id="GO:0005886">
    <property type="term" value="C:plasma membrane"/>
    <property type="evidence" value="ECO:0007669"/>
    <property type="project" value="TreeGrafter"/>
</dbReference>
<dbReference type="PATRIC" id="fig|546263.7.peg.1214"/>
<evidence type="ECO:0000313" key="2">
    <source>
        <dbReference type="Proteomes" id="UP000031392"/>
    </source>
</evidence>
<dbReference type="AlphaFoldDB" id="A0A0B5CQD8"/>
<gene>
    <name evidence="1" type="ORF">NELON_05670</name>
</gene>
<dbReference type="HOGENOM" id="CLU_036718_2_0_4"/>
<keyword evidence="2" id="KW-1185">Reference proteome</keyword>
<evidence type="ECO:0000313" key="1">
    <source>
        <dbReference type="EMBL" id="AJE18431.1"/>
    </source>
</evidence>
<reference evidence="2" key="1">
    <citation type="submission" date="2014-05" db="EMBL/GenBank/DDBJ databases">
        <title>Complete Genome sequence of Neisseria elongata subsp. glycolytica.</title>
        <authorList>
            <person name="Veyrier F.J."/>
            <person name="Taha M.-K."/>
        </authorList>
    </citation>
    <scope>NUCLEOTIDE SEQUENCE [LARGE SCALE GENOMIC DNA]</scope>
    <source>
        <strain evidence="2">ATCC 29315</strain>
    </source>
</reference>
<dbReference type="KEGG" id="nel:NELON_05670"/>
<dbReference type="Pfam" id="PF04286">
    <property type="entry name" value="DUF445"/>
    <property type="match status" value="1"/>
</dbReference>
<dbReference type="PANTHER" id="PTHR38442">
    <property type="entry name" value="INNER MEMBRANE PROTEIN-RELATED"/>
    <property type="match status" value="1"/>
</dbReference>
<protein>
    <submittedName>
        <fullName evidence="1">Twitching motility protein PilT</fullName>
    </submittedName>
</protein>
<accession>A0A0B5CQD8</accession>
<organism evidence="1 2">
    <name type="scientific">Neisseria elongata subsp. glycolytica ATCC 29315</name>
    <dbReference type="NCBI Taxonomy" id="546263"/>
    <lineage>
        <taxon>Bacteria</taxon>
        <taxon>Pseudomonadati</taxon>
        <taxon>Pseudomonadota</taxon>
        <taxon>Betaproteobacteria</taxon>
        <taxon>Neisseriales</taxon>
        <taxon>Neisseriaceae</taxon>
        <taxon>Neisseria</taxon>
    </lineage>
</organism>